<evidence type="ECO:0000256" key="1">
    <source>
        <dbReference type="SAM" id="Phobius"/>
    </source>
</evidence>
<dbReference type="InParanoid" id="A0A059ASM4"/>
<keyword evidence="1" id="KW-1133">Transmembrane helix</keyword>
<sequence length="102" mass="11618">MITRSKLVERLRDHQVRSRRRCPGLALFSPKPHIATRADAAVAIFWAVVFSILVGLTYLAFCHGHFWLSFLTAGLGSCLLVCFWKSRHALAREKEKRLPLSL</sequence>
<gene>
    <name evidence="2" type="ORF">EUGRSUZ_I02454</name>
</gene>
<dbReference type="PANTHER" id="PTHR34936">
    <property type="entry name" value="EXPRESSED PROTEIN"/>
    <property type="match status" value="1"/>
</dbReference>
<dbReference type="OMA" id="AFCHGHF"/>
<dbReference type="EMBL" id="KK198761">
    <property type="protein sequence ID" value="KCW56784.1"/>
    <property type="molecule type" value="Genomic_DNA"/>
</dbReference>
<dbReference type="AlphaFoldDB" id="A0A059ASM4"/>
<feature type="transmembrane region" description="Helical" evidence="1">
    <location>
        <begin position="40"/>
        <end position="60"/>
    </location>
</feature>
<protein>
    <submittedName>
        <fullName evidence="2">Uncharacterized protein</fullName>
    </submittedName>
</protein>
<proteinExistence type="predicted"/>
<dbReference type="Gramene" id="KCW56784">
    <property type="protein sequence ID" value="KCW56784"/>
    <property type="gene ID" value="EUGRSUZ_I02454"/>
</dbReference>
<evidence type="ECO:0000313" key="2">
    <source>
        <dbReference type="EMBL" id="KCW56784.1"/>
    </source>
</evidence>
<dbReference type="STRING" id="71139.A0A059ASM4"/>
<dbReference type="PANTHER" id="PTHR34936:SF2">
    <property type="entry name" value="EXPRESSED PROTEIN"/>
    <property type="match status" value="1"/>
</dbReference>
<organism evidence="2">
    <name type="scientific">Eucalyptus grandis</name>
    <name type="common">Flooded gum</name>
    <dbReference type="NCBI Taxonomy" id="71139"/>
    <lineage>
        <taxon>Eukaryota</taxon>
        <taxon>Viridiplantae</taxon>
        <taxon>Streptophyta</taxon>
        <taxon>Embryophyta</taxon>
        <taxon>Tracheophyta</taxon>
        <taxon>Spermatophyta</taxon>
        <taxon>Magnoliopsida</taxon>
        <taxon>eudicotyledons</taxon>
        <taxon>Gunneridae</taxon>
        <taxon>Pentapetalae</taxon>
        <taxon>rosids</taxon>
        <taxon>malvids</taxon>
        <taxon>Myrtales</taxon>
        <taxon>Myrtaceae</taxon>
        <taxon>Myrtoideae</taxon>
        <taxon>Eucalypteae</taxon>
        <taxon>Eucalyptus</taxon>
    </lineage>
</organism>
<name>A0A059ASM4_EUCGR</name>
<keyword evidence="1" id="KW-0812">Transmembrane</keyword>
<reference evidence="2" key="1">
    <citation type="submission" date="2013-07" db="EMBL/GenBank/DDBJ databases">
        <title>The genome of Eucalyptus grandis.</title>
        <authorList>
            <person name="Schmutz J."/>
            <person name="Hayes R."/>
            <person name="Myburg A."/>
            <person name="Tuskan G."/>
            <person name="Grattapaglia D."/>
            <person name="Rokhsar D.S."/>
        </authorList>
    </citation>
    <scope>NUCLEOTIDE SEQUENCE</scope>
    <source>
        <tissue evidence="2">Leaf extractions</tissue>
    </source>
</reference>
<feature type="transmembrane region" description="Helical" evidence="1">
    <location>
        <begin position="66"/>
        <end position="84"/>
    </location>
</feature>
<accession>A0A059ASM4</accession>
<keyword evidence="1" id="KW-0472">Membrane</keyword>